<dbReference type="InterPro" id="IPR028002">
    <property type="entry name" value="Myb_DNA-bind_5"/>
</dbReference>
<dbReference type="CDD" id="cd00925">
    <property type="entry name" value="Cyt_c_Oxidase_VIa"/>
    <property type="match status" value="1"/>
</dbReference>
<evidence type="ECO:0000256" key="3">
    <source>
        <dbReference type="ARBA" id="ARBA00005553"/>
    </source>
</evidence>
<dbReference type="GO" id="GO:0005743">
    <property type="term" value="C:mitochondrial inner membrane"/>
    <property type="evidence" value="ECO:0007669"/>
    <property type="project" value="UniProtKB-SubCell"/>
</dbReference>
<evidence type="ECO:0000256" key="5">
    <source>
        <dbReference type="ARBA" id="ARBA00022792"/>
    </source>
</evidence>
<dbReference type="PROSITE" id="PS01329">
    <property type="entry name" value="COX6A"/>
    <property type="match status" value="1"/>
</dbReference>
<evidence type="ECO:0000256" key="6">
    <source>
        <dbReference type="ARBA" id="ARBA00022946"/>
    </source>
</evidence>
<dbReference type="EMBL" id="OZ035831">
    <property type="protein sequence ID" value="CAL1616339.1"/>
    <property type="molecule type" value="Genomic_DNA"/>
</dbReference>
<name>A0AAV2MT76_KNICA</name>
<evidence type="ECO:0000256" key="4">
    <source>
        <dbReference type="ARBA" id="ARBA00022692"/>
    </source>
</evidence>
<dbReference type="Pfam" id="PF02046">
    <property type="entry name" value="COX6A"/>
    <property type="match status" value="1"/>
</dbReference>
<dbReference type="FunFam" id="4.10.95.10:FF:000001">
    <property type="entry name" value="Cytochrome c oxidase subunit 6A, mitochondrial"/>
    <property type="match status" value="1"/>
</dbReference>
<feature type="domain" description="Myb/SANT-like DNA-binding" evidence="13">
    <location>
        <begin position="128"/>
        <end position="206"/>
    </location>
</feature>
<dbReference type="GO" id="GO:0006123">
    <property type="term" value="P:mitochondrial electron transport, cytochrome c to oxygen"/>
    <property type="evidence" value="ECO:0007669"/>
    <property type="project" value="TreeGrafter"/>
</dbReference>
<keyword evidence="7" id="KW-1133">Transmembrane helix</keyword>
<dbReference type="Gene3D" id="4.10.95.10">
    <property type="entry name" value="Cytochrome c oxidase, subunit VIa"/>
    <property type="match status" value="1"/>
</dbReference>
<keyword evidence="8" id="KW-0560">Oxidoreductase</keyword>
<dbReference type="PANTHER" id="PTHR11504:SF0">
    <property type="entry name" value="CYTOCHROME C OXIDASE SUBUNIT"/>
    <property type="match status" value="1"/>
</dbReference>
<keyword evidence="6" id="KW-0809">Transit peptide</keyword>
<evidence type="ECO:0000256" key="7">
    <source>
        <dbReference type="ARBA" id="ARBA00022989"/>
    </source>
</evidence>
<comment type="similarity">
    <text evidence="3 11">Belongs to the cytochrome c oxidase subunit 6A family.</text>
</comment>
<evidence type="ECO:0000256" key="9">
    <source>
        <dbReference type="ARBA" id="ARBA00023128"/>
    </source>
</evidence>
<keyword evidence="15" id="KW-1185">Reference proteome</keyword>
<evidence type="ECO:0000259" key="13">
    <source>
        <dbReference type="Pfam" id="PF13873"/>
    </source>
</evidence>
<organism evidence="14 15">
    <name type="scientific">Knipowitschia caucasica</name>
    <name type="common">Caucasian dwarf goby</name>
    <name type="synonym">Pomatoschistus caucasicus</name>
    <dbReference type="NCBI Taxonomy" id="637954"/>
    <lineage>
        <taxon>Eukaryota</taxon>
        <taxon>Metazoa</taxon>
        <taxon>Chordata</taxon>
        <taxon>Craniata</taxon>
        <taxon>Vertebrata</taxon>
        <taxon>Euteleostomi</taxon>
        <taxon>Actinopterygii</taxon>
        <taxon>Neopterygii</taxon>
        <taxon>Teleostei</taxon>
        <taxon>Neoteleostei</taxon>
        <taxon>Acanthomorphata</taxon>
        <taxon>Gobiaria</taxon>
        <taxon>Gobiiformes</taxon>
        <taxon>Gobioidei</taxon>
        <taxon>Gobiidae</taxon>
        <taxon>Gobiinae</taxon>
        <taxon>Knipowitschia</taxon>
    </lineage>
</organism>
<evidence type="ECO:0000313" key="15">
    <source>
        <dbReference type="Proteomes" id="UP001497482"/>
    </source>
</evidence>
<evidence type="ECO:0000256" key="10">
    <source>
        <dbReference type="ARBA" id="ARBA00023136"/>
    </source>
</evidence>
<comment type="subcellular location">
    <subcellularLocation>
        <location evidence="1">Mitochondrion inner membrane</location>
        <topology evidence="1">Single-pass membrane protein</topology>
    </subcellularLocation>
</comment>
<dbReference type="AlphaFoldDB" id="A0AAV2MT76"/>
<dbReference type="SUPFAM" id="SSF81411">
    <property type="entry name" value="Mitochondrial cytochrome c oxidase subunit VIa"/>
    <property type="match status" value="1"/>
</dbReference>
<dbReference type="PANTHER" id="PTHR11504">
    <property type="entry name" value="CYTOCHROME C OXIDASE POLYPEPTIDE VIA"/>
    <property type="match status" value="1"/>
</dbReference>
<protein>
    <recommendedName>
        <fullName evidence="12">Cytochrome c oxidase subunit</fullName>
    </recommendedName>
    <alternativeName>
        <fullName evidence="12">Cytochrome c oxidase polypeptide VIa</fullName>
    </alternativeName>
</protein>
<evidence type="ECO:0000313" key="14">
    <source>
        <dbReference type="EMBL" id="CAL1616339.1"/>
    </source>
</evidence>
<evidence type="ECO:0000256" key="11">
    <source>
        <dbReference type="RuleBase" id="RU004396"/>
    </source>
</evidence>
<keyword evidence="4" id="KW-0812">Transmembrane</keyword>
<comment type="pathway">
    <text evidence="2">Energy metabolism; oxidative phosphorylation.</text>
</comment>
<keyword evidence="5 12" id="KW-0999">Mitochondrion inner membrane</keyword>
<sequence length="360" mass="40734">MAALGRVSRALLRSSLVQKRQLSAVAGGHGEQAAKTWKILSFVVALPGVAVCMLNTYLKEQQHQGHEQPEFVPYSHLRIRSKKFPWGDGNHSLFHNSHAAVEGESNPLSIAALIEAERELQMMRKQERAHFFSTKEQELILKLYEEERDILTAKSNTSSASRLREEAWQRIADKINMASDSGYKRSWQQVKIKHKNIIQSARRRRAEMLKNGIIPPLSPIDAMSLKDRIRVEVIPSAECIEPLSDTEASNAYINVSGHPVILMPVTKTEPESVSSDETDVSDSHYESLDLHNSSLQEVVSLGNKNASCCGNVEVQKDDLRSLYCTYLKKEIENREQLMAYRALKMKKLEKEMLLLDKQLA</sequence>
<evidence type="ECO:0000256" key="8">
    <source>
        <dbReference type="ARBA" id="ARBA00023002"/>
    </source>
</evidence>
<evidence type="ECO:0000256" key="2">
    <source>
        <dbReference type="ARBA" id="ARBA00004673"/>
    </source>
</evidence>
<gene>
    <name evidence="14" type="ORF">KC01_LOCUS42113</name>
</gene>
<reference evidence="14 15" key="1">
    <citation type="submission" date="2024-04" db="EMBL/GenBank/DDBJ databases">
        <authorList>
            <person name="Waldvogel A.-M."/>
            <person name="Schoenle A."/>
        </authorList>
    </citation>
    <scope>NUCLEOTIDE SEQUENCE [LARGE SCALE GENOMIC DNA]</scope>
</reference>
<accession>A0AAV2MT76</accession>
<dbReference type="InterPro" id="IPR018507">
    <property type="entry name" value="Cyt_c_oxidase_su6a_CS"/>
</dbReference>
<keyword evidence="9 12" id="KW-0496">Mitochondrion</keyword>
<dbReference type="GO" id="GO:0016491">
    <property type="term" value="F:oxidoreductase activity"/>
    <property type="evidence" value="ECO:0007669"/>
    <property type="project" value="UniProtKB-KW"/>
</dbReference>
<dbReference type="Pfam" id="PF13873">
    <property type="entry name" value="Myb_DNA-bind_5"/>
    <property type="match status" value="1"/>
</dbReference>
<evidence type="ECO:0000256" key="12">
    <source>
        <dbReference type="RuleBase" id="RU004397"/>
    </source>
</evidence>
<evidence type="ECO:0000256" key="1">
    <source>
        <dbReference type="ARBA" id="ARBA00004434"/>
    </source>
</evidence>
<dbReference type="Proteomes" id="UP001497482">
    <property type="component" value="Chromosome 9"/>
</dbReference>
<keyword evidence="10 12" id="KW-0472">Membrane</keyword>
<dbReference type="InterPro" id="IPR001349">
    <property type="entry name" value="Cyt_c_oxidase_su6a"/>
</dbReference>
<dbReference type="InterPro" id="IPR036418">
    <property type="entry name" value="Cyt_c_oxidase_su6a_sf"/>
</dbReference>
<dbReference type="GO" id="GO:0030234">
    <property type="term" value="F:enzyme regulator activity"/>
    <property type="evidence" value="ECO:0007669"/>
    <property type="project" value="TreeGrafter"/>
</dbReference>
<proteinExistence type="inferred from homology"/>